<feature type="signal peptide" evidence="6">
    <location>
        <begin position="1"/>
        <end position="20"/>
    </location>
</feature>
<comment type="subcellular location">
    <subcellularLocation>
        <location evidence="1">Secreted</location>
    </subcellularLocation>
</comment>
<dbReference type="SUPFAM" id="SSF57095">
    <property type="entry name" value="Scorpion toxin-like"/>
    <property type="match status" value="1"/>
</dbReference>
<evidence type="ECO:0000256" key="2">
    <source>
        <dbReference type="ARBA" id="ARBA00022525"/>
    </source>
</evidence>
<reference evidence="8" key="1">
    <citation type="journal article" date="2008" name="Insect Biochem. Mol. Biol.">
        <title>Comparative sialomics between hard and soft ticks: implications for the evolution of blood-feeding behavior.</title>
        <authorList>
            <person name="Mans B.J."/>
            <person name="Andersen J.F."/>
            <person name="Francischetti I.M."/>
            <person name="Valenzuela J.G."/>
            <person name="Schwan T.G."/>
            <person name="Pham V.M."/>
            <person name="Garfield M.K."/>
            <person name="Hammer C.H."/>
            <person name="Ribeiro J.M."/>
        </authorList>
    </citation>
    <scope>NUCLEOTIDE SEQUENCE</scope>
    <source>
        <strain evidence="8">AM-1173</strain>
        <tissue evidence="8">Adult salivary gland</tissue>
    </source>
</reference>
<evidence type="ECO:0000313" key="8">
    <source>
        <dbReference type="EMBL" id="ABI52817.1"/>
    </source>
</evidence>
<keyword evidence="5" id="KW-1015">Disulfide bond</keyword>
<dbReference type="InterPro" id="IPR001542">
    <property type="entry name" value="Defensin_invertebrate/fungal"/>
</dbReference>
<proteinExistence type="evidence at transcript level"/>
<keyword evidence="3" id="KW-0929">Antimicrobial</keyword>
<name>Q09JE6_ARGMO</name>
<keyword evidence="6" id="KW-0732">Signal</keyword>
<evidence type="ECO:0000256" key="6">
    <source>
        <dbReference type="SAM" id="SignalP"/>
    </source>
</evidence>
<evidence type="ECO:0000256" key="1">
    <source>
        <dbReference type="ARBA" id="ARBA00004613"/>
    </source>
</evidence>
<feature type="domain" description="Invertebrate defensins family profile" evidence="7">
    <location>
        <begin position="36"/>
        <end position="72"/>
    </location>
</feature>
<dbReference type="PROSITE" id="PS51378">
    <property type="entry name" value="INVERT_DEFENSINS"/>
    <property type="match status" value="1"/>
</dbReference>
<organism evidence="8">
    <name type="scientific">Argas monolakensis</name>
    <name type="common">Mono lake bird tick</name>
    <dbReference type="NCBI Taxonomy" id="34602"/>
    <lineage>
        <taxon>Eukaryota</taxon>
        <taxon>Metazoa</taxon>
        <taxon>Ecdysozoa</taxon>
        <taxon>Arthropoda</taxon>
        <taxon>Chelicerata</taxon>
        <taxon>Arachnida</taxon>
        <taxon>Acari</taxon>
        <taxon>Parasitiformes</taxon>
        <taxon>Ixodida</taxon>
        <taxon>Ixodoidea</taxon>
        <taxon>Argasidae</taxon>
        <taxon>Argasinae</taxon>
        <taxon>Argas</taxon>
    </lineage>
</organism>
<dbReference type="Gene3D" id="3.30.30.10">
    <property type="entry name" value="Knottin, scorpion toxin-like"/>
    <property type="match status" value="1"/>
</dbReference>
<evidence type="ECO:0000259" key="7">
    <source>
        <dbReference type="PROSITE" id="PS51378"/>
    </source>
</evidence>
<sequence>MNKSLVIVLVLAIAVAATTAQSVDEPERSHGRVRRGYGCPFNQYECHNHCKGVPGYKGGYCDGFLKMTCRCY</sequence>
<keyword evidence="2" id="KW-0964">Secreted</keyword>
<evidence type="ECO:0000256" key="4">
    <source>
        <dbReference type="ARBA" id="ARBA00023022"/>
    </source>
</evidence>
<dbReference type="GO" id="GO:0005576">
    <property type="term" value="C:extracellular region"/>
    <property type="evidence" value="ECO:0007669"/>
    <property type="project" value="UniProtKB-SubCell"/>
</dbReference>
<feature type="chain" id="PRO_5004167624" evidence="6">
    <location>
        <begin position="21"/>
        <end position="72"/>
    </location>
</feature>
<keyword evidence="4" id="KW-0044">Antibiotic</keyword>
<protein>
    <submittedName>
        <fullName evidence="8">Defensin</fullName>
    </submittedName>
</protein>
<dbReference type="InterPro" id="IPR036574">
    <property type="entry name" value="Scorpion_toxin-like_sf"/>
</dbReference>
<dbReference type="GO" id="GO:0042742">
    <property type="term" value="P:defense response to bacterium"/>
    <property type="evidence" value="ECO:0007669"/>
    <property type="project" value="UniProtKB-KW"/>
</dbReference>
<dbReference type="EMBL" id="DQ886900">
    <property type="protein sequence ID" value="ABI52817.1"/>
    <property type="molecule type" value="mRNA"/>
</dbReference>
<evidence type="ECO:0000256" key="5">
    <source>
        <dbReference type="ARBA" id="ARBA00023157"/>
    </source>
</evidence>
<dbReference type="AlphaFoldDB" id="Q09JE6"/>
<dbReference type="Pfam" id="PF01097">
    <property type="entry name" value="Defensin_2"/>
    <property type="match status" value="1"/>
</dbReference>
<evidence type="ECO:0000256" key="3">
    <source>
        <dbReference type="ARBA" id="ARBA00022529"/>
    </source>
</evidence>
<accession>Q09JE6</accession>